<proteinExistence type="predicted"/>
<reference evidence="2 3" key="1">
    <citation type="journal article" date="2015" name="Sci. Rep.">
        <title>Chromosome-level genome map provides insights into diverse defense mechanisms in the medicinal fungus Ganoderma sinense.</title>
        <authorList>
            <person name="Zhu Y."/>
            <person name="Xu J."/>
            <person name="Sun C."/>
            <person name="Zhou S."/>
            <person name="Xu H."/>
            <person name="Nelson D.R."/>
            <person name="Qian J."/>
            <person name="Song J."/>
            <person name="Luo H."/>
            <person name="Xiang L."/>
            <person name="Li Y."/>
            <person name="Xu Z."/>
            <person name="Ji A."/>
            <person name="Wang L."/>
            <person name="Lu S."/>
            <person name="Hayward A."/>
            <person name="Sun W."/>
            <person name="Li X."/>
            <person name="Schwartz D.C."/>
            <person name="Wang Y."/>
            <person name="Chen S."/>
        </authorList>
    </citation>
    <scope>NUCLEOTIDE SEQUENCE [LARGE SCALE GENOMIC DNA]</scope>
    <source>
        <strain evidence="2 3">ZZ0214-1</strain>
    </source>
</reference>
<dbReference type="EMBL" id="AYKW01000023">
    <property type="protein sequence ID" value="PIL28947.1"/>
    <property type="molecule type" value="Genomic_DNA"/>
</dbReference>
<evidence type="ECO:0000313" key="3">
    <source>
        <dbReference type="Proteomes" id="UP000230002"/>
    </source>
</evidence>
<dbReference type="OrthoDB" id="3178264at2759"/>
<feature type="signal peptide" evidence="1">
    <location>
        <begin position="1"/>
        <end position="22"/>
    </location>
</feature>
<evidence type="ECO:0000313" key="2">
    <source>
        <dbReference type="EMBL" id="PIL28947.1"/>
    </source>
</evidence>
<feature type="chain" id="PRO_5013694839" evidence="1">
    <location>
        <begin position="23"/>
        <end position="154"/>
    </location>
</feature>
<dbReference type="AlphaFoldDB" id="A0A2G8S5D3"/>
<accession>A0A2G8S5D3</accession>
<gene>
    <name evidence="2" type="ORF">GSI_08994</name>
</gene>
<sequence length="154" mass="15545">MMSRVLVFFFAVLAFASSLVFAAPVAEIAARQIGDIQCNVDRLSIVGDLAGLQKTLKTLSTQTANDATASAGVQSVTSSISGAQSAIGTIAKALLTGQTAPADARDQVKSNLLAAQSTLAGITSTDSAVTANLQKATTQLQNAETAGEGVVANC</sequence>
<dbReference type="STRING" id="1077348.A0A2G8S5D3"/>
<comment type="caution">
    <text evidence="2">The sequence shown here is derived from an EMBL/GenBank/DDBJ whole genome shotgun (WGS) entry which is preliminary data.</text>
</comment>
<keyword evidence="1" id="KW-0732">Signal</keyword>
<keyword evidence="3" id="KW-1185">Reference proteome</keyword>
<organism evidence="2 3">
    <name type="scientific">Ganoderma sinense ZZ0214-1</name>
    <dbReference type="NCBI Taxonomy" id="1077348"/>
    <lineage>
        <taxon>Eukaryota</taxon>
        <taxon>Fungi</taxon>
        <taxon>Dikarya</taxon>
        <taxon>Basidiomycota</taxon>
        <taxon>Agaricomycotina</taxon>
        <taxon>Agaricomycetes</taxon>
        <taxon>Polyporales</taxon>
        <taxon>Polyporaceae</taxon>
        <taxon>Ganoderma</taxon>
    </lineage>
</organism>
<dbReference type="Proteomes" id="UP000230002">
    <property type="component" value="Unassembled WGS sequence"/>
</dbReference>
<protein>
    <submittedName>
        <fullName evidence="2">Uncharacterized protein</fullName>
    </submittedName>
</protein>
<evidence type="ECO:0000256" key="1">
    <source>
        <dbReference type="SAM" id="SignalP"/>
    </source>
</evidence>
<name>A0A2G8S5D3_9APHY</name>